<evidence type="ECO:0000313" key="5">
    <source>
        <dbReference type="EMBL" id="KIY51919.1"/>
    </source>
</evidence>
<evidence type="ECO:0000256" key="3">
    <source>
        <dbReference type="ARBA" id="ARBA00023242"/>
    </source>
</evidence>
<dbReference type="InterPro" id="IPR050781">
    <property type="entry name" value="CWC22_splicing_factor"/>
</dbReference>
<protein>
    <submittedName>
        <fullName evidence="5">ARM repeat-containing protein</fullName>
    </submittedName>
</protein>
<evidence type="ECO:0000259" key="4">
    <source>
        <dbReference type="PROSITE" id="PS51366"/>
    </source>
</evidence>
<dbReference type="Proteomes" id="UP000054144">
    <property type="component" value="Unassembled WGS sequence"/>
</dbReference>
<organism evidence="5 6">
    <name type="scientific">Fistulina hepatica ATCC 64428</name>
    <dbReference type="NCBI Taxonomy" id="1128425"/>
    <lineage>
        <taxon>Eukaryota</taxon>
        <taxon>Fungi</taxon>
        <taxon>Dikarya</taxon>
        <taxon>Basidiomycota</taxon>
        <taxon>Agaricomycotina</taxon>
        <taxon>Agaricomycetes</taxon>
        <taxon>Agaricomycetidae</taxon>
        <taxon>Agaricales</taxon>
        <taxon>Fistulinaceae</taxon>
        <taxon>Fistulina</taxon>
    </lineage>
</organism>
<accession>A0A0D7AJI3</accession>
<sequence>MSPDVRKAVRYVPPHLRKANGTDPEALLRLKKQLKGLLNRMSEPNLATILDSVDEVYRSHSRHDVTSTLTSLLIEGVSSHSLLLDSYVVLHAAFISSLHKTVGAEFASYLIQHVVSSYEHAYKSTREGAAASDQVSTLSKESTSLIMLLAELYNFQVISCVLIYDIIRELLDGDITELDVELLLKVVRGAGSRLRQDDPLALKDIIQIVQQKVSEKTEAPSSRTRFMIETLTNLKNNKLKRSATQGQGGNEAVERLRKFLSALHKKRHVLSHDPLRLTLDDLRTAETRGRWWLPGAPWVGDPLAERQAECRANAKQEGSDPTQEQQDVDHALLRLAKKQGMNTDIRRSIFVVLMSSEDYVDACDRLSQLGLTEVQQREIVRVLLHCSGNEKVYNPYYALVGQHLCRTSHAPKVTIQFCLWDFLRELGESGVGGLAVLKSLEESQGLDGSDDFDTDGKISQTRVDNIARLYAWWIAKDSPLDFAMLKPSAKRFLKCLLVYVFRSVQAAGPAYDVGPSLSGGGTDAGWSGDAQRSRGAIEDVFIKATRSETLAVGLLYFIKDAFREETDGFVRWACKVACDALGTAV</sequence>
<dbReference type="GO" id="GO:0003723">
    <property type="term" value="F:RNA binding"/>
    <property type="evidence" value="ECO:0007669"/>
    <property type="project" value="InterPro"/>
</dbReference>
<dbReference type="Pfam" id="PF02854">
    <property type="entry name" value="MIF4G"/>
    <property type="match status" value="1"/>
</dbReference>
<gene>
    <name evidence="5" type="ORF">FISHEDRAFT_36351</name>
</gene>
<dbReference type="GO" id="GO:0042274">
    <property type="term" value="P:ribosomal small subunit biogenesis"/>
    <property type="evidence" value="ECO:0007669"/>
    <property type="project" value="TreeGrafter"/>
</dbReference>
<evidence type="ECO:0000256" key="2">
    <source>
        <dbReference type="ARBA" id="ARBA00006856"/>
    </source>
</evidence>
<dbReference type="InterPro" id="IPR003890">
    <property type="entry name" value="MIF4G-like_typ-3"/>
</dbReference>
<dbReference type="EMBL" id="KN881647">
    <property type="protein sequence ID" value="KIY51919.1"/>
    <property type="molecule type" value="Genomic_DNA"/>
</dbReference>
<evidence type="ECO:0000256" key="1">
    <source>
        <dbReference type="ARBA" id="ARBA00004604"/>
    </source>
</evidence>
<dbReference type="PANTHER" id="PTHR18034">
    <property type="entry name" value="CELL CYCLE CONTROL PROTEIN CWF22-RELATED"/>
    <property type="match status" value="1"/>
</dbReference>
<dbReference type="Pfam" id="PF02847">
    <property type="entry name" value="MA3"/>
    <property type="match status" value="1"/>
</dbReference>
<dbReference type="GO" id="GO:0005730">
    <property type="term" value="C:nucleolus"/>
    <property type="evidence" value="ECO:0007669"/>
    <property type="project" value="UniProtKB-SubCell"/>
</dbReference>
<dbReference type="SMART" id="SM00544">
    <property type="entry name" value="MA3"/>
    <property type="match status" value="1"/>
</dbReference>
<dbReference type="PANTHER" id="PTHR18034:SF4">
    <property type="entry name" value="NUCLEOLAR MIF4G DOMAIN-CONTAINING PROTEIN 1"/>
    <property type="match status" value="1"/>
</dbReference>
<keyword evidence="6" id="KW-1185">Reference proteome</keyword>
<keyword evidence="3" id="KW-0539">Nucleus</keyword>
<dbReference type="SUPFAM" id="SSF48371">
    <property type="entry name" value="ARM repeat"/>
    <property type="match status" value="1"/>
</dbReference>
<dbReference type="PROSITE" id="PS51366">
    <property type="entry name" value="MI"/>
    <property type="match status" value="1"/>
</dbReference>
<proteinExistence type="inferred from homology"/>
<feature type="domain" description="MI" evidence="4">
    <location>
        <begin position="344"/>
        <end position="463"/>
    </location>
</feature>
<dbReference type="SMART" id="SM00543">
    <property type="entry name" value="MIF4G"/>
    <property type="match status" value="1"/>
</dbReference>
<dbReference type="OrthoDB" id="361797at2759"/>
<dbReference type="Gene3D" id="1.25.40.180">
    <property type="match status" value="1"/>
</dbReference>
<evidence type="ECO:0000313" key="6">
    <source>
        <dbReference type="Proteomes" id="UP000054144"/>
    </source>
</evidence>
<dbReference type="InterPro" id="IPR016024">
    <property type="entry name" value="ARM-type_fold"/>
</dbReference>
<dbReference type="InterPro" id="IPR003891">
    <property type="entry name" value="Initiation_fac_eIF4g_MI"/>
</dbReference>
<dbReference type="AlphaFoldDB" id="A0A0D7AJI3"/>
<name>A0A0D7AJI3_9AGAR</name>
<comment type="similarity">
    <text evidence="2">Belongs to the CWC22 family.</text>
</comment>
<reference evidence="5 6" key="1">
    <citation type="journal article" date="2015" name="Fungal Genet. Biol.">
        <title>Evolution of novel wood decay mechanisms in Agaricales revealed by the genome sequences of Fistulina hepatica and Cylindrobasidium torrendii.</title>
        <authorList>
            <person name="Floudas D."/>
            <person name="Held B.W."/>
            <person name="Riley R."/>
            <person name="Nagy L.G."/>
            <person name="Koehler G."/>
            <person name="Ransdell A.S."/>
            <person name="Younus H."/>
            <person name="Chow J."/>
            <person name="Chiniquy J."/>
            <person name="Lipzen A."/>
            <person name="Tritt A."/>
            <person name="Sun H."/>
            <person name="Haridas S."/>
            <person name="LaButti K."/>
            <person name="Ohm R.A."/>
            <person name="Kues U."/>
            <person name="Blanchette R.A."/>
            <person name="Grigoriev I.V."/>
            <person name="Minto R.E."/>
            <person name="Hibbett D.S."/>
        </authorList>
    </citation>
    <scope>NUCLEOTIDE SEQUENCE [LARGE SCALE GENOMIC DNA]</scope>
    <source>
        <strain evidence="5 6">ATCC 64428</strain>
    </source>
</reference>
<comment type="subcellular location">
    <subcellularLocation>
        <location evidence="1">Nucleus</location>
        <location evidence="1">Nucleolus</location>
    </subcellularLocation>
</comment>